<gene>
    <name evidence="1" type="ORF">AMORRO_LOCUS7010</name>
</gene>
<proteinExistence type="predicted"/>
<evidence type="ECO:0000313" key="1">
    <source>
        <dbReference type="EMBL" id="CAG8583364.1"/>
    </source>
</evidence>
<accession>A0A9N9C1F9</accession>
<dbReference type="Proteomes" id="UP000789342">
    <property type="component" value="Unassembled WGS sequence"/>
</dbReference>
<evidence type="ECO:0000313" key="2">
    <source>
        <dbReference type="Proteomes" id="UP000789342"/>
    </source>
</evidence>
<organism evidence="1 2">
    <name type="scientific">Acaulospora morrowiae</name>
    <dbReference type="NCBI Taxonomy" id="94023"/>
    <lineage>
        <taxon>Eukaryota</taxon>
        <taxon>Fungi</taxon>
        <taxon>Fungi incertae sedis</taxon>
        <taxon>Mucoromycota</taxon>
        <taxon>Glomeromycotina</taxon>
        <taxon>Glomeromycetes</taxon>
        <taxon>Diversisporales</taxon>
        <taxon>Acaulosporaceae</taxon>
        <taxon>Acaulospora</taxon>
    </lineage>
</organism>
<protein>
    <submittedName>
        <fullName evidence="1">3082_t:CDS:1</fullName>
    </submittedName>
</protein>
<keyword evidence="2" id="KW-1185">Reference proteome</keyword>
<dbReference type="AlphaFoldDB" id="A0A9N9C1F9"/>
<name>A0A9N9C1F9_9GLOM</name>
<dbReference type="EMBL" id="CAJVPV010005027">
    <property type="protein sequence ID" value="CAG8583364.1"/>
    <property type="molecule type" value="Genomic_DNA"/>
</dbReference>
<comment type="caution">
    <text evidence="1">The sequence shown here is derived from an EMBL/GenBank/DDBJ whole genome shotgun (WGS) entry which is preliminary data.</text>
</comment>
<sequence length="44" mass="4944">MVLLRSSRGDTAFRTLHNIRPGVKVSITGLGKAERAWIWGNYSK</sequence>
<feature type="non-terminal residue" evidence="1">
    <location>
        <position position="44"/>
    </location>
</feature>
<reference evidence="1" key="1">
    <citation type="submission" date="2021-06" db="EMBL/GenBank/DDBJ databases">
        <authorList>
            <person name="Kallberg Y."/>
            <person name="Tangrot J."/>
            <person name="Rosling A."/>
        </authorList>
    </citation>
    <scope>NUCLEOTIDE SEQUENCE</scope>
    <source>
        <strain evidence="1">CL551</strain>
    </source>
</reference>